<feature type="region of interest" description="Disordered" evidence="2">
    <location>
        <begin position="1015"/>
        <end position="1042"/>
    </location>
</feature>
<feature type="domain" description="DNA helicase Pif1-like DEAD-box helicase" evidence="3">
    <location>
        <begin position="1079"/>
        <end position="1283"/>
    </location>
</feature>
<evidence type="ECO:0000313" key="6">
    <source>
        <dbReference type="EMBL" id="PPQ76166.1"/>
    </source>
</evidence>
<keyword evidence="1" id="KW-0233">DNA recombination</keyword>
<dbReference type="OrthoDB" id="432234at2759"/>
<gene>
    <name evidence="6" type="ORF">CVT26_009225</name>
</gene>
<protein>
    <recommendedName>
        <fullName evidence="1">ATP-dependent DNA helicase</fullName>
        <ecNumber evidence="1">5.6.2.3</ecNumber>
    </recommendedName>
</protein>
<dbReference type="EMBL" id="NHYE01005189">
    <property type="protein sequence ID" value="PPQ76166.1"/>
    <property type="molecule type" value="Genomic_DNA"/>
</dbReference>
<organism evidence="6 7">
    <name type="scientific">Gymnopilus dilepis</name>
    <dbReference type="NCBI Taxonomy" id="231916"/>
    <lineage>
        <taxon>Eukaryota</taxon>
        <taxon>Fungi</taxon>
        <taxon>Dikarya</taxon>
        <taxon>Basidiomycota</taxon>
        <taxon>Agaricomycotina</taxon>
        <taxon>Agaricomycetes</taxon>
        <taxon>Agaricomycetidae</taxon>
        <taxon>Agaricales</taxon>
        <taxon>Agaricineae</taxon>
        <taxon>Hymenogastraceae</taxon>
        <taxon>Gymnopilus</taxon>
    </lineage>
</organism>
<dbReference type="InterPro" id="IPR025476">
    <property type="entry name" value="Helitron_helicase-like"/>
</dbReference>
<name>A0A409WCF8_9AGAR</name>
<dbReference type="SUPFAM" id="SSF52540">
    <property type="entry name" value="P-loop containing nucleoside triphosphate hydrolases"/>
    <property type="match status" value="2"/>
</dbReference>
<keyword evidence="1" id="KW-0227">DNA damage</keyword>
<dbReference type="GO" id="GO:0000723">
    <property type="term" value="P:telomere maintenance"/>
    <property type="evidence" value="ECO:0007669"/>
    <property type="project" value="InterPro"/>
</dbReference>
<reference evidence="6 7" key="1">
    <citation type="journal article" date="2018" name="Evol. Lett.">
        <title>Horizontal gene cluster transfer increased hallucinogenic mushroom diversity.</title>
        <authorList>
            <person name="Reynolds H.T."/>
            <person name="Vijayakumar V."/>
            <person name="Gluck-Thaler E."/>
            <person name="Korotkin H.B."/>
            <person name="Matheny P.B."/>
            <person name="Slot J.C."/>
        </authorList>
    </citation>
    <scope>NUCLEOTIDE SEQUENCE [LARGE SCALE GENOMIC DNA]</scope>
    <source>
        <strain evidence="6 7">SRW20</strain>
    </source>
</reference>
<comment type="similarity">
    <text evidence="1">Belongs to the helicase family.</text>
</comment>
<dbReference type="GO" id="GO:0043139">
    <property type="term" value="F:5'-3' DNA helicase activity"/>
    <property type="evidence" value="ECO:0007669"/>
    <property type="project" value="UniProtKB-EC"/>
</dbReference>
<proteinExistence type="inferred from homology"/>
<dbReference type="Pfam" id="PF14214">
    <property type="entry name" value="Helitron_like_N"/>
    <property type="match status" value="1"/>
</dbReference>
<evidence type="ECO:0000259" key="4">
    <source>
        <dbReference type="Pfam" id="PF14214"/>
    </source>
</evidence>
<dbReference type="PANTHER" id="PTHR47642">
    <property type="entry name" value="ATP-DEPENDENT DNA HELICASE"/>
    <property type="match status" value="1"/>
</dbReference>
<evidence type="ECO:0000259" key="5">
    <source>
        <dbReference type="Pfam" id="PF20209"/>
    </source>
</evidence>
<feature type="domain" description="Helitron helicase-like" evidence="4">
    <location>
        <begin position="226"/>
        <end position="434"/>
    </location>
</feature>
<dbReference type="GO" id="GO:0016887">
    <property type="term" value="F:ATP hydrolysis activity"/>
    <property type="evidence" value="ECO:0007669"/>
    <property type="project" value="RHEA"/>
</dbReference>
<dbReference type="InterPro" id="IPR027417">
    <property type="entry name" value="P-loop_NTPase"/>
</dbReference>
<accession>A0A409WCF8</accession>
<feature type="domain" description="DUF6570" evidence="5">
    <location>
        <begin position="2"/>
        <end position="81"/>
    </location>
</feature>
<sequence>MVAPLDTVKMNDVLPPGPEFIKDTMCIVFVGDRMPTRTTISKFGPVLVRKSRVKTMIQFLLQNNIHYKEGGGISFSQENLDALFPSDKSTDIPSSVHIGHLSADQSSEVLESGYAPRHEEEDISAEEGDEVLMENVSFTDGDDSTLAYRTMKMLALERCLNGKPFLVSGTGNRLVPDFNNPSIMTWLFPHLDPWGIAGFYHPGRRIKISMEEQLSHMLRTDDPLLENDPEFASVFFNVVRKYLIAQCVRFNIPRRVYTNVVREMLSIDPDTLAELCRRFEDNPLYVPQTDEHRNVMRTLRSVSMLARNVPGSDGYKVNLRNEIRALIYSIGTPTLFVTLNPSDVDNPIVRVFAGEHLNLDDMTRGEDMTSWRRKLFAAYHPAACARFFDFMVQTFINVILRYGRNEAGLFGRCTGYYGVVEAQGRGSLHCHMLIWLAGHLPPQELRIKLLSSPDYASYLYRWLDSIIMNSFPKTLTSDDDVPDRSKRVRAKDVGDPHPGTIPSPSFLTEVDQEGSSQKWREFTEHLTSLLYEYNWHEHTATCWKYLRKGQSMSDKNCRMRMDGTLEPCTRYDEGLDSVVIRRLHPKISSYNDVMTFLMKCNVNIQFVGPGEAAKAYIYYVTDYITKPSLPMHVGFSALIYAIKKVRDSTASRNNGQGGEVSPRAAITVANSMMGKQEISHPQVMSYLVGGGDHYSPFRFQKLHRWSFVAYVATFFSSIVGTDEQLDGNSQRLLDDHVELSFSNGNVTENSQVLDYCMRPEASPFQDMCLYEFVSECMKRGLDKSGTRENSALFFSRDHPQRSTHCVVMRREKIIPILLGSAIPDPAKSDTAHETWARDVLILFKPWRSPLDLKTREMTWVEAYEEYKGRMSDSKNSVIKNICTLAQCADARDGLSRSRNRAVAEEGDNRELPEEDIEDLQNIDIVDTEIWKERHGADIFRTLPGLDEGVLQEGEEPSFSTIMLYRTLGGDVARVVETCFPYQTRTQGTDHPDLILYDTSHHAQVTVHCEIMSKKRKRTIRDEDGQSSEDDSQPPRRRVRRHSSPFVDVITTDALPDHQVFLGSQELVEDVIRNRGLASNADQLRAFRIVADHVVERRSSQLLMYISGVGGTGKSHVIKSIVTLFERLGRRQELLLGAPTGIAAILIGGQTIHSLILTSPTQKSTNLAMLTDIWRGVHYLIIDEVSMIGAQFLSQMSNRIRRAKGDEPMSCLMPFGGVNVIFVGDLGQLKPPMQHALYSHELVLHPSFTQTRDTNGINSVNGALLWRQINVVVELSKNVRHSRDPTYASFLSRLRVGNCISRNAGDSGVDDYEYLQSRLLSEIARRSQDELSTFSDAPVIVGSKALRDLLNARLIAYHASRLDTEVKIYYSKDTSRSCQIPEVAREFLWSIPSSENNDSFGRLPLFVGMKVMITENIAFNNKIVNGTEGEIRSIYFEDGADGRSYAVVAYVYVPGSGFDLPGLGPDVVPVFPTRVHIKRKDLSGLGIQARSFTRSQLPLVPAYAYTDFKSQGRTLDRVIVDLVTARGQGVYVMLSRVTSISGLAILRWFPPTKVFHRIPQELRSELDRLRNLV</sequence>
<keyword evidence="1" id="KW-0378">Hydrolase</keyword>
<dbReference type="InterPro" id="IPR010285">
    <property type="entry name" value="DNA_helicase_pif1-like_DEAD"/>
</dbReference>
<dbReference type="GO" id="GO:0006310">
    <property type="term" value="P:DNA recombination"/>
    <property type="evidence" value="ECO:0007669"/>
    <property type="project" value="UniProtKB-KW"/>
</dbReference>
<evidence type="ECO:0000259" key="3">
    <source>
        <dbReference type="Pfam" id="PF05970"/>
    </source>
</evidence>
<dbReference type="InterPro" id="IPR046700">
    <property type="entry name" value="DUF6570"/>
</dbReference>
<dbReference type="STRING" id="231916.A0A409WCF8"/>
<dbReference type="InterPro" id="IPR051055">
    <property type="entry name" value="PIF1_helicase"/>
</dbReference>
<keyword evidence="1" id="KW-0547">Nucleotide-binding</keyword>
<evidence type="ECO:0000256" key="2">
    <source>
        <dbReference type="SAM" id="MobiDB-lite"/>
    </source>
</evidence>
<evidence type="ECO:0000256" key="1">
    <source>
        <dbReference type="RuleBase" id="RU363044"/>
    </source>
</evidence>
<dbReference type="Gene3D" id="3.40.50.300">
    <property type="entry name" value="P-loop containing nucleotide triphosphate hydrolases"/>
    <property type="match status" value="1"/>
</dbReference>
<dbReference type="Pfam" id="PF20209">
    <property type="entry name" value="DUF6570"/>
    <property type="match status" value="1"/>
</dbReference>
<comment type="cofactor">
    <cofactor evidence="1">
        <name>Mg(2+)</name>
        <dbReference type="ChEBI" id="CHEBI:18420"/>
    </cofactor>
</comment>
<dbReference type="Pfam" id="PF05970">
    <property type="entry name" value="PIF1"/>
    <property type="match status" value="1"/>
</dbReference>
<keyword evidence="1" id="KW-0067">ATP-binding</keyword>
<dbReference type="EC" id="5.6.2.3" evidence="1"/>
<dbReference type="PANTHER" id="PTHR47642:SF5">
    <property type="entry name" value="ATP-DEPENDENT DNA HELICASE"/>
    <property type="match status" value="1"/>
</dbReference>
<keyword evidence="1" id="KW-0347">Helicase</keyword>
<dbReference type="InParanoid" id="A0A409WCF8"/>
<comment type="catalytic activity">
    <reaction evidence="1">
        <text>ATP + H2O = ADP + phosphate + H(+)</text>
        <dbReference type="Rhea" id="RHEA:13065"/>
        <dbReference type="ChEBI" id="CHEBI:15377"/>
        <dbReference type="ChEBI" id="CHEBI:15378"/>
        <dbReference type="ChEBI" id="CHEBI:30616"/>
        <dbReference type="ChEBI" id="CHEBI:43474"/>
        <dbReference type="ChEBI" id="CHEBI:456216"/>
        <dbReference type="EC" id="5.6.2.3"/>
    </reaction>
</comment>
<dbReference type="GO" id="GO:0005524">
    <property type="term" value="F:ATP binding"/>
    <property type="evidence" value="ECO:0007669"/>
    <property type="project" value="UniProtKB-KW"/>
</dbReference>
<evidence type="ECO:0000313" key="7">
    <source>
        <dbReference type="Proteomes" id="UP000284706"/>
    </source>
</evidence>
<comment type="caution">
    <text evidence="6">The sequence shown here is derived from an EMBL/GenBank/DDBJ whole genome shotgun (WGS) entry which is preliminary data.</text>
</comment>
<keyword evidence="1" id="KW-0234">DNA repair</keyword>
<dbReference type="Proteomes" id="UP000284706">
    <property type="component" value="Unassembled WGS sequence"/>
</dbReference>
<keyword evidence="7" id="KW-1185">Reference proteome</keyword>
<dbReference type="GO" id="GO:0006281">
    <property type="term" value="P:DNA repair"/>
    <property type="evidence" value="ECO:0007669"/>
    <property type="project" value="UniProtKB-KW"/>
</dbReference>